<evidence type="ECO:0000256" key="1">
    <source>
        <dbReference type="SAM" id="MobiDB-lite"/>
    </source>
</evidence>
<organism evidence="2 3">
    <name type="scientific">Parascaris univalens</name>
    <name type="common">Nematode worm</name>
    <dbReference type="NCBI Taxonomy" id="6257"/>
    <lineage>
        <taxon>Eukaryota</taxon>
        <taxon>Metazoa</taxon>
        <taxon>Ecdysozoa</taxon>
        <taxon>Nematoda</taxon>
        <taxon>Chromadorea</taxon>
        <taxon>Rhabditida</taxon>
        <taxon>Spirurina</taxon>
        <taxon>Ascaridomorpha</taxon>
        <taxon>Ascaridoidea</taxon>
        <taxon>Ascarididae</taxon>
        <taxon>Parascaris</taxon>
    </lineage>
</organism>
<dbReference type="Proteomes" id="UP000887569">
    <property type="component" value="Unplaced"/>
</dbReference>
<reference evidence="3" key="1">
    <citation type="submission" date="2022-11" db="UniProtKB">
        <authorList>
            <consortium name="WormBaseParasite"/>
        </authorList>
    </citation>
    <scope>IDENTIFICATION</scope>
</reference>
<dbReference type="WBParaSite" id="PgE045_g003_t02">
    <property type="protein sequence ID" value="PgE045_g003_t02"/>
    <property type="gene ID" value="PgE045_g003"/>
</dbReference>
<proteinExistence type="predicted"/>
<sequence>MPCFVHMRDETPSSVSITAATNQKQSICELRQGHGLKERRTSDDSDSYGGIVQLAKRTPREEYPSSAMFSSQIVEFTPTNVSTLSSPMAVSATPERKDRGEWQH</sequence>
<feature type="compositionally biased region" description="Basic and acidic residues" evidence="1">
    <location>
        <begin position="94"/>
        <end position="104"/>
    </location>
</feature>
<feature type="region of interest" description="Disordered" evidence="1">
    <location>
        <begin position="84"/>
        <end position="104"/>
    </location>
</feature>
<evidence type="ECO:0000313" key="3">
    <source>
        <dbReference type="WBParaSite" id="PgE045_g003_t02"/>
    </source>
</evidence>
<keyword evidence="2" id="KW-1185">Reference proteome</keyword>
<protein>
    <submittedName>
        <fullName evidence="3">Uncharacterized protein</fullName>
    </submittedName>
</protein>
<name>A0A914ZYM0_PARUN</name>
<evidence type="ECO:0000313" key="2">
    <source>
        <dbReference type="Proteomes" id="UP000887569"/>
    </source>
</evidence>
<accession>A0A914ZYM0</accession>
<dbReference type="AlphaFoldDB" id="A0A914ZYM0"/>